<protein>
    <submittedName>
        <fullName evidence="1">Uncharacterized protein</fullName>
    </submittedName>
</protein>
<dbReference type="EMBL" id="JAEPRD010000006">
    <property type="protein sequence ID" value="KAG2212414.1"/>
    <property type="molecule type" value="Genomic_DNA"/>
</dbReference>
<dbReference type="AlphaFoldDB" id="A0A8H7RJ50"/>
<dbReference type="Proteomes" id="UP000603453">
    <property type="component" value="Unassembled WGS sequence"/>
</dbReference>
<reference evidence="1" key="1">
    <citation type="submission" date="2020-12" db="EMBL/GenBank/DDBJ databases">
        <title>Metabolic potential, ecology and presence of endohyphal bacteria is reflected in genomic diversity of Mucoromycotina.</title>
        <authorList>
            <person name="Muszewska A."/>
            <person name="Okrasinska A."/>
            <person name="Steczkiewicz K."/>
            <person name="Drgas O."/>
            <person name="Orlowska M."/>
            <person name="Perlinska-Lenart U."/>
            <person name="Aleksandrzak-Piekarczyk T."/>
            <person name="Szatraj K."/>
            <person name="Zielenkiewicz U."/>
            <person name="Pilsyk S."/>
            <person name="Malc E."/>
            <person name="Mieczkowski P."/>
            <person name="Kruszewska J.S."/>
            <person name="Biernat P."/>
            <person name="Pawlowska J."/>
        </authorList>
    </citation>
    <scope>NUCLEOTIDE SEQUENCE</scope>
    <source>
        <strain evidence="1">WA0000017839</strain>
    </source>
</reference>
<name>A0A8H7RJ50_9FUNG</name>
<evidence type="ECO:0000313" key="1">
    <source>
        <dbReference type="EMBL" id="KAG2212414.1"/>
    </source>
</evidence>
<keyword evidence="2" id="KW-1185">Reference proteome</keyword>
<sequence length="97" mass="11171">MHQELFFTWKKIGREPEKNVICAVAKKAKNKVCTNYVLSGTNKDFLQEYYNDNGATLSSNLEYLAKTYDEALEVRPDPTYELVEEPPAPKEARKNLL</sequence>
<comment type="caution">
    <text evidence="1">The sequence shown here is derived from an EMBL/GenBank/DDBJ whole genome shotgun (WGS) entry which is preliminary data.</text>
</comment>
<accession>A0A8H7RJ50</accession>
<proteinExistence type="predicted"/>
<evidence type="ECO:0000313" key="2">
    <source>
        <dbReference type="Proteomes" id="UP000603453"/>
    </source>
</evidence>
<gene>
    <name evidence="1" type="ORF">INT47_001775</name>
</gene>
<organism evidence="1 2">
    <name type="scientific">Mucor saturninus</name>
    <dbReference type="NCBI Taxonomy" id="64648"/>
    <lineage>
        <taxon>Eukaryota</taxon>
        <taxon>Fungi</taxon>
        <taxon>Fungi incertae sedis</taxon>
        <taxon>Mucoromycota</taxon>
        <taxon>Mucoromycotina</taxon>
        <taxon>Mucoromycetes</taxon>
        <taxon>Mucorales</taxon>
        <taxon>Mucorineae</taxon>
        <taxon>Mucoraceae</taxon>
        <taxon>Mucor</taxon>
    </lineage>
</organism>